<keyword evidence="3" id="KW-1185">Reference proteome</keyword>
<dbReference type="GO" id="GO:0016651">
    <property type="term" value="F:oxidoreductase activity, acting on NAD(P)H"/>
    <property type="evidence" value="ECO:0007669"/>
    <property type="project" value="InterPro"/>
</dbReference>
<dbReference type="Gene3D" id="3.90.180.10">
    <property type="entry name" value="Medium-chain alcohol dehydrogenases, catalytic domain"/>
    <property type="match status" value="1"/>
</dbReference>
<accession>A0A9P4X558</accession>
<gene>
    <name evidence="2" type="ORF">CFAM422_011938</name>
</gene>
<comment type="caution">
    <text evidence="2">The sequence shown here is derived from an EMBL/GenBank/DDBJ whole genome shotgun (WGS) entry which is preliminary data.</text>
</comment>
<name>A0A9P4X558_9HYPO</name>
<evidence type="ECO:0000256" key="1">
    <source>
        <dbReference type="ARBA" id="ARBA00023002"/>
    </source>
</evidence>
<dbReference type="InterPro" id="IPR047122">
    <property type="entry name" value="Trans-enoyl_RdTase-like"/>
</dbReference>
<reference evidence="2 3" key="1">
    <citation type="submission" date="2018-06" db="EMBL/GenBank/DDBJ databases">
        <title>Genome analysis of cellulolytic fungus Trichoderma lentiforme CFAM-422.</title>
        <authorList>
            <person name="Steindorff A.S."/>
            <person name="Formighieri E.F."/>
            <person name="Midorikawa G.E.O."/>
            <person name="Tamietti M.S."/>
            <person name="Ramos E.Z."/>
            <person name="Silva A.S."/>
            <person name="Bon E.P.S."/>
            <person name="Mendes T.D."/>
            <person name="Damaso M.C.T."/>
            <person name="Favaro L.C.L."/>
        </authorList>
    </citation>
    <scope>NUCLEOTIDE SEQUENCE [LARGE SCALE GENOMIC DNA]</scope>
    <source>
        <strain evidence="2 3">CFAM-422</strain>
    </source>
</reference>
<protein>
    <recommendedName>
        <fullName evidence="4">Alcohol dehydrogenase</fullName>
    </recommendedName>
</protein>
<evidence type="ECO:0000313" key="3">
    <source>
        <dbReference type="Proteomes" id="UP000801864"/>
    </source>
</evidence>
<keyword evidence="1" id="KW-0560">Oxidoreductase</keyword>
<dbReference type="PANTHER" id="PTHR45348:SF5">
    <property type="entry name" value="OXIDOREDUCTASE, PUTATIVE (AFU_ORTHOLOGUE AFUA_8G01420)-RELATED"/>
    <property type="match status" value="1"/>
</dbReference>
<dbReference type="Gene3D" id="3.40.50.720">
    <property type="entry name" value="NAD(P)-binding Rossmann-like Domain"/>
    <property type="match status" value="1"/>
</dbReference>
<evidence type="ECO:0008006" key="4">
    <source>
        <dbReference type="Google" id="ProtNLM"/>
    </source>
</evidence>
<dbReference type="PANTHER" id="PTHR45348">
    <property type="entry name" value="HYPOTHETICAL OXIDOREDUCTASE (EUROFUNG)"/>
    <property type="match status" value="1"/>
</dbReference>
<sequence length="115" mass="12621">MVKLMDLIKGRLSMVLPQELPPKVSPGIKTTVSFAPALWEPNDVNSSEAERRELTALKSFAHVYFRYLSDALANGIISHHPFEVVGGGLGGISRALKDLREGKNSASKYVIRISE</sequence>
<evidence type="ECO:0000313" key="2">
    <source>
        <dbReference type="EMBL" id="KAF3058781.1"/>
    </source>
</evidence>
<dbReference type="EMBL" id="QLNT01000026">
    <property type="protein sequence ID" value="KAF3058781.1"/>
    <property type="molecule type" value="Genomic_DNA"/>
</dbReference>
<proteinExistence type="predicted"/>
<dbReference type="Proteomes" id="UP000801864">
    <property type="component" value="Unassembled WGS sequence"/>
</dbReference>
<dbReference type="AlphaFoldDB" id="A0A9P4X558"/>
<organism evidence="2 3">
    <name type="scientific">Trichoderma lentiforme</name>
    <dbReference type="NCBI Taxonomy" id="1567552"/>
    <lineage>
        <taxon>Eukaryota</taxon>
        <taxon>Fungi</taxon>
        <taxon>Dikarya</taxon>
        <taxon>Ascomycota</taxon>
        <taxon>Pezizomycotina</taxon>
        <taxon>Sordariomycetes</taxon>
        <taxon>Hypocreomycetidae</taxon>
        <taxon>Hypocreales</taxon>
        <taxon>Hypocreaceae</taxon>
        <taxon>Trichoderma</taxon>
    </lineage>
</organism>